<evidence type="ECO:0000259" key="7">
    <source>
        <dbReference type="PROSITE" id="PS50111"/>
    </source>
</evidence>
<evidence type="ECO:0000256" key="1">
    <source>
        <dbReference type="ARBA" id="ARBA00004370"/>
    </source>
</evidence>
<keyword evidence="10" id="KW-1185">Reference proteome</keyword>
<comment type="subcellular location">
    <subcellularLocation>
        <location evidence="1">Membrane</location>
    </subcellularLocation>
</comment>
<evidence type="ECO:0000259" key="8">
    <source>
        <dbReference type="PROSITE" id="PS50885"/>
    </source>
</evidence>
<dbReference type="InterPro" id="IPR024478">
    <property type="entry name" value="HlyB_4HB_MCP"/>
</dbReference>
<evidence type="ECO:0000256" key="4">
    <source>
        <dbReference type="PROSITE-ProRule" id="PRU00284"/>
    </source>
</evidence>
<dbReference type="GO" id="GO:0007165">
    <property type="term" value="P:signal transduction"/>
    <property type="evidence" value="ECO:0007669"/>
    <property type="project" value="UniProtKB-KW"/>
</dbReference>
<dbReference type="PANTHER" id="PTHR43531:SF14">
    <property type="entry name" value="METHYL-ACCEPTING CHEMOTAXIS PROTEIN I-RELATED"/>
    <property type="match status" value="1"/>
</dbReference>
<dbReference type="Gene3D" id="1.10.287.950">
    <property type="entry name" value="Methyl-accepting chemotaxis protein"/>
    <property type="match status" value="1"/>
</dbReference>
<evidence type="ECO:0000313" key="10">
    <source>
        <dbReference type="Proteomes" id="UP000198866"/>
    </source>
</evidence>
<dbReference type="InterPro" id="IPR003660">
    <property type="entry name" value="HAMP_dom"/>
</dbReference>
<dbReference type="EMBL" id="FNYE01000015">
    <property type="protein sequence ID" value="SEJ67019.1"/>
    <property type="molecule type" value="Genomic_DNA"/>
</dbReference>
<evidence type="ECO:0000256" key="2">
    <source>
        <dbReference type="ARBA" id="ARBA00022481"/>
    </source>
</evidence>
<dbReference type="Pfam" id="PF00015">
    <property type="entry name" value="MCPsignal"/>
    <property type="match status" value="1"/>
</dbReference>
<dbReference type="PRINTS" id="PR00260">
    <property type="entry name" value="CHEMTRNSDUCR"/>
</dbReference>
<keyword evidence="2" id="KW-0488">Methylation</keyword>
<evidence type="ECO:0000256" key="5">
    <source>
        <dbReference type="SAM" id="Coils"/>
    </source>
</evidence>
<dbReference type="RefSeq" id="WP_177200431.1">
    <property type="nucleotide sequence ID" value="NZ_FNYE01000015.1"/>
</dbReference>
<evidence type="ECO:0000256" key="6">
    <source>
        <dbReference type="SAM" id="Phobius"/>
    </source>
</evidence>
<dbReference type="CDD" id="cd11386">
    <property type="entry name" value="MCP_signal"/>
    <property type="match status" value="1"/>
</dbReference>
<dbReference type="GO" id="GO:0004888">
    <property type="term" value="F:transmembrane signaling receptor activity"/>
    <property type="evidence" value="ECO:0007669"/>
    <property type="project" value="InterPro"/>
</dbReference>
<keyword evidence="5" id="KW-0175">Coiled coil</keyword>
<feature type="coiled-coil region" evidence="5">
    <location>
        <begin position="472"/>
        <end position="510"/>
    </location>
</feature>
<keyword evidence="6" id="KW-0472">Membrane</keyword>
<name>A0A1H7AN71_9BURK</name>
<proteinExistence type="inferred from homology"/>
<dbReference type="AlphaFoldDB" id="A0A1H7AN71"/>
<evidence type="ECO:0000313" key="9">
    <source>
        <dbReference type="EMBL" id="SEJ67019.1"/>
    </source>
</evidence>
<dbReference type="FunFam" id="1.10.287.950:FF:000001">
    <property type="entry name" value="Methyl-accepting chemotaxis sensory transducer"/>
    <property type="match status" value="1"/>
</dbReference>
<gene>
    <name evidence="9" type="ORF">SAMN05192539_101566</name>
</gene>
<comment type="similarity">
    <text evidence="3">Belongs to the methyl-accepting chemotaxis (MCP) protein family.</text>
</comment>
<reference evidence="10" key="1">
    <citation type="submission" date="2016-10" db="EMBL/GenBank/DDBJ databases">
        <authorList>
            <person name="Varghese N."/>
            <person name="Submissions S."/>
        </authorList>
    </citation>
    <scope>NUCLEOTIDE SEQUENCE [LARGE SCALE GENOMIC DNA]</scope>
    <source>
        <strain evidence="10">LMG 26031</strain>
    </source>
</reference>
<dbReference type="InterPro" id="IPR051310">
    <property type="entry name" value="MCP_chemotaxis"/>
</dbReference>
<dbReference type="GO" id="GO:0006935">
    <property type="term" value="P:chemotaxis"/>
    <property type="evidence" value="ECO:0007669"/>
    <property type="project" value="InterPro"/>
</dbReference>
<dbReference type="PROSITE" id="PS50885">
    <property type="entry name" value="HAMP"/>
    <property type="match status" value="1"/>
</dbReference>
<dbReference type="InterPro" id="IPR004089">
    <property type="entry name" value="MCPsignal_dom"/>
</dbReference>
<dbReference type="InterPro" id="IPR004090">
    <property type="entry name" value="Chemotax_Me-accpt_rcpt"/>
</dbReference>
<dbReference type="Proteomes" id="UP000198866">
    <property type="component" value="Unassembled WGS sequence"/>
</dbReference>
<dbReference type="STRING" id="667676.SAMN05192539_101566"/>
<keyword evidence="6" id="KW-0812">Transmembrane</keyword>
<dbReference type="SUPFAM" id="SSF58104">
    <property type="entry name" value="Methyl-accepting chemotaxis protein (MCP) signaling domain"/>
    <property type="match status" value="1"/>
</dbReference>
<feature type="domain" description="Methyl-accepting transducer" evidence="7">
    <location>
        <begin position="272"/>
        <end position="501"/>
    </location>
</feature>
<organism evidence="9 10">
    <name type="scientific">Paraburkholderia diazotrophica</name>
    <dbReference type="NCBI Taxonomy" id="667676"/>
    <lineage>
        <taxon>Bacteria</taxon>
        <taxon>Pseudomonadati</taxon>
        <taxon>Pseudomonadota</taxon>
        <taxon>Betaproteobacteria</taxon>
        <taxon>Burkholderiales</taxon>
        <taxon>Burkholderiaceae</taxon>
        <taxon>Paraburkholderia</taxon>
    </lineage>
</organism>
<dbReference type="PROSITE" id="PS50111">
    <property type="entry name" value="CHEMOTAXIS_TRANSDUC_2"/>
    <property type="match status" value="1"/>
</dbReference>
<feature type="domain" description="HAMP" evidence="8">
    <location>
        <begin position="226"/>
        <end position="267"/>
    </location>
</feature>
<evidence type="ECO:0000256" key="3">
    <source>
        <dbReference type="ARBA" id="ARBA00029447"/>
    </source>
</evidence>
<dbReference type="GO" id="GO:0005886">
    <property type="term" value="C:plasma membrane"/>
    <property type="evidence" value="ECO:0007669"/>
    <property type="project" value="TreeGrafter"/>
</dbReference>
<dbReference type="SMART" id="SM00283">
    <property type="entry name" value="MA"/>
    <property type="match status" value="1"/>
</dbReference>
<dbReference type="PANTHER" id="PTHR43531">
    <property type="entry name" value="PROTEIN ICFG"/>
    <property type="match status" value="1"/>
</dbReference>
<protein>
    <submittedName>
        <fullName evidence="9">Methyl-accepting chemotaxis protein</fullName>
    </submittedName>
</protein>
<keyword evidence="4" id="KW-0807">Transducer</keyword>
<keyword evidence="6" id="KW-1133">Transmembrane helix</keyword>
<feature type="transmembrane region" description="Helical" evidence="6">
    <location>
        <begin position="188"/>
        <end position="211"/>
    </location>
</feature>
<dbReference type="Pfam" id="PF12729">
    <property type="entry name" value="4HB_MCP_1"/>
    <property type="match status" value="1"/>
</dbReference>
<feature type="transmembrane region" description="Helical" evidence="6">
    <location>
        <begin position="12"/>
        <end position="33"/>
    </location>
</feature>
<sequence length="520" mass="54857">MSWFYGLTVAKRLTILIVSAAVGLAFITAVAFYEIRQVYDSATYASVNTVPSLVVLDEAQTSFDTMRVLVYQQLLTAGDTEKKQIEQKIGAQHERIIDALKRYEPLTSDEKDRSMLSADRELLTSFESLRDSVLALSRTNTSAAFSQAQTQLFPTAEKLNAAIVAHRAYNVQLGQQGSDIAAQIVNHVLLTILVAAGLTLAIVAALGTLIVRHLLRELGGEPAYAVAVAKRIAAGDLATAVRIRAGDESSLLAAISAMRDNLAQIVGRVRNGTQAIASASREIAAGNLDLSARTEEQAASLQQTAASMEELTTTVRNNSDNATHANRLASSASDVAAKGGDVMSQVIGTMHEISASSSKVVEIIGVIEGIAFQTNILALNAAVEAARAGDQGRGFAVVASEVRSLAQRSASAAKDIKVLIMNSVARVESGSQQVEIAGTTIGEVVTNVRQVAGMIAEIAAAGLEQGTGIEQVNQAVGQMDQVTQQNASLVEEAAAAAESLRHQSQELENLVSVFKIASAF</sequence>
<accession>A0A1H7AN71</accession>